<evidence type="ECO:0000313" key="4">
    <source>
        <dbReference type="Proteomes" id="UP000054097"/>
    </source>
</evidence>
<feature type="region of interest" description="Disordered" evidence="2">
    <location>
        <begin position="602"/>
        <end position="658"/>
    </location>
</feature>
<feature type="compositionally biased region" description="Low complexity" evidence="2">
    <location>
        <begin position="167"/>
        <end position="188"/>
    </location>
</feature>
<name>A0A0C2WEW5_SERVB</name>
<feature type="region of interest" description="Disordered" evidence="2">
    <location>
        <begin position="448"/>
        <end position="475"/>
    </location>
</feature>
<dbReference type="OrthoDB" id="3239362at2759"/>
<dbReference type="Proteomes" id="UP000054097">
    <property type="component" value="Unassembled WGS sequence"/>
</dbReference>
<feature type="compositionally biased region" description="Basic residues" evidence="2">
    <location>
        <begin position="76"/>
        <end position="88"/>
    </location>
</feature>
<proteinExistence type="predicted"/>
<accession>A0A0C2WEW5</accession>
<keyword evidence="1" id="KW-0175">Coiled coil</keyword>
<dbReference type="EMBL" id="KN824318">
    <property type="protein sequence ID" value="KIM24983.1"/>
    <property type="molecule type" value="Genomic_DNA"/>
</dbReference>
<evidence type="ECO:0000256" key="2">
    <source>
        <dbReference type="SAM" id="MobiDB-lite"/>
    </source>
</evidence>
<feature type="compositionally biased region" description="Low complexity" evidence="2">
    <location>
        <begin position="449"/>
        <end position="465"/>
    </location>
</feature>
<reference evidence="4" key="2">
    <citation type="submission" date="2015-01" db="EMBL/GenBank/DDBJ databases">
        <title>Evolutionary Origins and Diversification of the Mycorrhizal Mutualists.</title>
        <authorList>
            <consortium name="DOE Joint Genome Institute"/>
            <consortium name="Mycorrhizal Genomics Consortium"/>
            <person name="Kohler A."/>
            <person name="Kuo A."/>
            <person name="Nagy L.G."/>
            <person name="Floudas D."/>
            <person name="Copeland A."/>
            <person name="Barry K.W."/>
            <person name="Cichocki N."/>
            <person name="Veneault-Fourrey C."/>
            <person name="LaButti K."/>
            <person name="Lindquist E.A."/>
            <person name="Lipzen A."/>
            <person name="Lundell T."/>
            <person name="Morin E."/>
            <person name="Murat C."/>
            <person name="Riley R."/>
            <person name="Ohm R."/>
            <person name="Sun H."/>
            <person name="Tunlid A."/>
            <person name="Henrissat B."/>
            <person name="Grigoriev I.V."/>
            <person name="Hibbett D.S."/>
            <person name="Martin F."/>
        </authorList>
    </citation>
    <scope>NUCLEOTIDE SEQUENCE [LARGE SCALE GENOMIC DNA]</scope>
    <source>
        <strain evidence="4">MAFF 305830</strain>
    </source>
</reference>
<dbReference type="AlphaFoldDB" id="A0A0C2WEW5"/>
<feature type="compositionally biased region" description="Low complexity" evidence="2">
    <location>
        <begin position="89"/>
        <end position="108"/>
    </location>
</feature>
<evidence type="ECO:0000256" key="1">
    <source>
        <dbReference type="SAM" id="Coils"/>
    </source>
</evidence>
<reference evidence="3 4" key="1">
    <citation type="submission" date="2014-04" db="EMBL/GenBank/DDBJ databases">
        <authorList>
            <consortium name="DOE Joint Genome Institute"/>
            <person name="Kuo A."/>
            <person name="Zuccaro A."/>
            <person name="Kohler A."/>
            <person name="Nagy L.G."/>
            <person name="Floudas D."/>
            <person name="Copeland A."/>
            <person name="Barry K.W."/>
            <person name="Cichocki N."/>
            <person name="Veneault-Fourrey C."/>
            <person name="LaButti K."/>
            <person name="Lindquist E.A."/>
            <person name="Lipzen A."/>
            <person name="Lundell T."/>
            <person name="Morin E."/>
            <person name="Murat C."/>
            <person name="Sun H."/>
            <person name="Tunlid A."/>
            <person name="Henrissat B."/>
            <person name="Grigoriev I.V."/>
            <person name="Hibbett D.S."/>
            <person name="Martin F."/>
            <person name="Nordberg H.P."/>
            <person name="Cantor M.N."/>
            <person name="Hua S.X."/>
        </authorList>
    </citation>
    <scope>NUCLEOTIDE SEQUENCE [LARGE SCALE GENOMIC DNA]</scope>
    <source>
        <strain evidence="3 4">MAFF 305830</strain>
    </source>
</reference>
<feature type="region of interest" description="Disordered" evidence="2">
    <location>
        <begin position="60"/>
        <end position="188"/>
    </location>
</feature>
<evidence type="ECO:0000313" key="3">
    <source>
        <dbReference type="EMBL" id="KIM24983.1"/>
    </source>
</evidence>
<gene>
    <name evidence="3" type="ORF">M408DRAFT_331455</name>
</gene>
<dbReference type="STRING" id="933852.A0A0C2WEW5"/>
<feature type="coiled-coil region" evidence="1">
    <location>
        <begin position="296"/>
        <end position="330"/>
    </location>
</feature>
<organism evidence="3 4">
    <name type="scientific">Serendipita vermifera MAFF 305830</name>
    <dbReference type="NCBI Taxonomy" id="933852"/>
    <lineage>
        <taxon>Eukaryota</taxon>
        <taxon>Fungi</taxon>
        <taxon>Dikarya</taxon>
        <taxon>Basidiomycota</taxon>
        <taxon>Agaricomycotina</taxon>
        <taxon>Agaricomycetes</taxon>
        <taxon>Sebacinales</taxon>
        <taxon>Serendipitaceae</taxon>
        <taxon>Serendipita</taxon>
    </lineage>
</organism>
<sequence>MDNEHSDVRNALIDPKLLLAATTLVLAAGLGTYKSLGGLGRLTQFGTQSKDALTNASNHLNSQANHHSDGTLAGDKKKRAKDRRKRTPLPKLQKSALLSPSSSTPQSPMQAKKVIRQPSALGGARKQRQVHEESFSEFGGSMAESSHQAESSKIIVPEDIPLPPSPQSVSATSSPSTSTTPLTPPSVAVTQLPLPTLAPESSSGWHWAQASDNANLKPLDQKGPLLPEQPQSRGRKRRAKSPGVPLTIQKSVDGGPSSPVRITPFPTLNTLPPPNTPLDAQIEFMRQQVESSRAHENAARAREDELLCEVQRAREEMDRARKDVEGLRWQLGEMGQREERLIAQLNALTMHMQSMGMGIPVPVYSPQQQQQHTPSSQPIPMPLPPYHASSPHLYYHPHAYGHYARASPAITPVPIPSGVPMPMPMPPTPTSLVSPTLVHPLLSVPLSTSASGSAGSGSGSAAASEGGEEADPEGPVISYGLVEAIFKRPETYASVSRSRGRDSRASTRGGLESRASDASGSGVNEGRASGKASENDVNSRGTRSPASSSSVSGHEFADAEHAYAVSSGIVDAFERGRGRDPIQVIYESSSSGLAHLPRDPAIHASEVQEVEQGKDAEQPDEDDMPTPGHDQALRSVTEEDAMPDHVQDATAPGVQVFY</sequence>
<dbReference type="HOGENOM" id="CLU_416879_0_0_1"/>
<feature type="region of interest" description="Disordered" evidence="2">
    <location>
        <begin position="491"/>
        <end position="553"/>
    </location>
</feature>
<protein>
    <submittedName>
        <fullName evidence="3">Uncharacterized protein</fullName>
    </submittedName>
</protein>
<keyword evidence="4" id="KW-1185">Reference proteome</keyword>
<feature type="compositionally biased region" description="Low complexity" evidence="2">
    <location>
        <begin position="539"/>
        <end position="553"/>
    </location>
</feature>
<feature type="region of interest" description="Disordered" evidence="2">
    <location>
        <begin position="215"/>
        <end position="258"/>
    </location>
</feature>